<dbReference type="InterPro" id="IPR025699">
    <property type="entry name" value="ABC2_memb-like"/>
</dbReference>
<feature type="transmembrane region" description="Helical" evidence="7">
    <location>
        <begin position="286"/>
        <end position="309"/>
    </location>
</feature>
<feature type="domain" description="DUF7088" evidence="9">
    <location>
        <begin position="323"/>
        <end position="431"/>
    </location>
</feature>
<dbReference type="Proteomes" id="UP000320176">
    <property type="component" value="Unassembled WGS sequence"/>
</dbReference>
<evidence type="ECO:0000259" key="8">
    <source>
        <dbReference type="Pfam" id="PF09822"/>
    </source>
</evidence>
<accession>A0A5C6A356</accession>
<feature type="transmembrane region" description="Helical" evidence="7">
    <location>
        <begin position="12"/>
        <end position="32"/>
    </location>
</feature>
<evidence type="ECO:0000313" key="11">
    <source>
        <dbReference type="Proteomes" id="UP000320176"/>
    </source>
</evidence>
<dbReference type="Pfam" id="PF23357">
    <property type="entry name" value="DUF7088"/>
    <property type="match status" value="1"/>
</dbReference>
<evidence type="ECO:0000256" key="5">
    <source>
        <dbReference type="ARBA" id="ARBA00023136"/>
    </source>
</evidence>
<keyword evidence="4 7" id="KW-1133">Transmembrane helix</keyword>
<name>A0A5C6A356_9BACT</name>
<evidence type="ECO:0000256" key="4">
    <source>
        <dbReference type="ARBA" id="ARBA00022989"/>
    </source>
</evidence>
<dbReference type="InterPro" id="IPR051449">
    <property type="entry name" value="ABC-2_transporter_component"/>
</dbReference>
<feature type="transmembrane region" description="Helical" evidence="7">
    <location>
        <begin position="255"/>
        <end position="274"/>
    </location>
</feature>
<evidence type="ECO:0000256" key="1">
    <source>
        <dbReference type="ARBA" id="ARBA00004651"/>
    </source>
</evidence>
<dbReference type="AlphaFoldDB" id="A0A5C6A356"/>
<comment type="caution">
    <text evidence="10">The sequence shown here is derived from an EMBL/GenBank/DDBJ whole genome shotgun (WGS) entry which is preliminary data.</text>
</comment>
<feature type="transmembrane region" description="Helical" evidence="7">
    <location>
        <begin position="195"/>
        <end position="215"/>
    </location>
</feature>
<evidence type="ECO:0000259" key="9">
    <source>
        <dbReference type="Pfam" id="PF23357"/>
    </source>
</evidence>
<evidence type="ECO:0000313" key="10">
    <source>
        <dbReference type="EMBL" id="TWT93836.1"/>
    </source>
</evidence>
<gene>
    <name evidence="10" type="ORF">Pla52n_56640</name>
</gene>
<feature type="transmembrane region" description="Helical" evidence="7">
    <location>
        <begin position="166"/>
        <end position="188"/>
    </location>
</feature>
<dbReference type="PANTHER" id="PTHR30294:SF29">
    <property type="entry name" value="MULTIDRUG ABC TRANSPORTER PERMEASE YBHS-RELATED"/>
    <property type="match status" value="1"/>
</dbReference>
<dbReference type="PANTHER" id="PTHR30294">
    <property type="entry name" value="MEMBRANE COMPONENT OF ABC TRANSPORTER YHHJ-RELATED"/>
    <property type="match status" value="1"/>
</dbReference>
<keyword evidence="5 7" id="KW-0472">Membrane</keyword>
<dbReference type="Pfam" id="PF13346">
    <property type="entry name" value="ABC2_membrane_5"/>
    <property type="match status" value="1"/>
</dbReference>
<evidence type="ECO:0000256" key="6">
    <source>
        <dbReference type="SAM" id="Coils"/>
    </source>
</evidence>
<feature type="domain" description="ABC-type uncharacterised transport system" evidence="8">
    <location>
        <begin position="659"/>
        <end position="802"/>
    </location>
</feature>
<sequence>MIPVLSALLTLLLYDVIFVCVLLAIFGLVAGTKRAAFAVMKRNFVGYFSNPTGYVFLCIFVFLTSTAAFWPHDFFNQNLATLDQLNYWYPWIMLVFIPAITMSIWAEERRQGTDELLLTLPADDFDIVIGKYMAAAAIFTASLLFSQLSTSVTLAILTEGGLDTGLIFSTYLGYWFVGATMIAIGMVASFLTGNLTVGFILGALFNAPLAFASLAETVLGRSELMGLKWGELIKNSGIARPFDDFGRGVISSSSVIYFIFVTAVALYFCMVLIGRRHWTGGKDGNTMAYHYLARIVALIVITISAVVMFRSKDVARRDMTDGQVSSLAPATLKLIRELDSDRPIKIDAYISNEIPEMYARTRYELINLLKEFKSTAAANGRTIEVNLYDNIDLFSEEAALAEERFGIEPVTRMVREQGTVQQKRLIMGAAFRAGLQKVVVPIFEYGIPVEYELVRSINTVASGSRKRIGVVKTDANMNGGVSMQGMSMARIDRHPLMDEWSKQYTVDEVDLESPISVGQYDALIAVQPSSLQPAQFQRLLDAMKAGVPTAVFEDPFPLGRQDITPTSEPKQAGGGMFGMGGQPQPKGNIVEMWDLLQLRSDGQPQPESFASDLVWQIFNPYPNLDQNTDPLWLFIDENSPGGSRLTTPEAGGPESVIASLNPDSEITNGLRQVLTLYAGSIYPVDKPTLKHTPLLRTRGDTGTIEFSKINQLLRTGRQNEIARNIKTLKPSCTVAMTIEDETKSADKPAEADGETSSDAPALKVAYVADTDLMLEVFLQIRADPNSAPDLRFQFQNVTFVLNLIDWLTQETDFIEVRKHEPIFASLRMIDLVKEDANKGVREQTEQFQKTYDEKVREADEAREKALQSLKEELKDMQEKSRDGKIPQRVLEAKQIEFQTISERLQTKQDISNVKAKREQEKNIADIRREADQKVTSIQNKVKGYAVALPCIPPLIVGVVVFAARRLRERENISKSRLK</sequence>
<feature type="transmembrane region" description="Helical" evidence="7">
    <location>
        <begin position="88"/>
        <end position="106"/>
    </location>
</feature>
<proteinExistence type="predicted"/>
<dbReference type="OrthoDB" id="9794512at2"/>
<keyword evidence="2" id="KW-1003">Cell membrane</keyword>
<organism evidence="10 11">
    <name type="scientific">Stieleria varia</name>
    <dbReference type="NCBI Taxonomy" id="2528005"/>
    <lineage>
        <taxon>Bacteria</taxon>
        <taxon>Pseudomonadati</taxon>
        <taxon>Planctomycetota</taxon>
        <taxon>Planctomycetia</taxon>
        <taxon>Pirellulales</taxon>
        <taxon>Pirellulaceae</taxon>
        <taxon>Stieleria</taxon>
    </lineage>
</organism>
<comment type="subcellular location">
    <subcellularLocation>
        <location evidence="1">Cell membrane</location>
        <topology evidence="1">Multi-pass membrane protein</topology>
    </subcellularLocation>
</comment>
<evidence type="ECO:0000256" key="7">
    <source>
        <dbReference type="SAM" id="Phobius"/>
    </source>
</evidence>
<evidence type="ECO:0000256" key="3">
    <source>
        <dbReference type="ARBA" id="ARBA00022692"/>
    </source>
</evidence>
<dbReference type="InterPro" id="IPR055396">
    <property type="entry name" value="DUF7088"/>
</dbReference>
<feature type="transmembrane region" description="Helical" evidence="7">
    <location>
        <begin position="44"/>
        <end position="68"/>
    </location>
</feature>
<feature type="transmembrane region" description="Helical" evidence="7">
    <location>
        <begin position="943"/>
        <end position="963"/>
    </location>
</feature>
<feature type="transmembrane region" description="Helical" evidence="7">
    <location>
        <begin position="127"/>
        <end position="146"/>
    </location>
</feature>
<keyword evidence="11" id="KW-1185">Reference proteome</keyword>
<keyword evidence="3 7" id="KW-0812">Transmembrane</keyword>
<dbReference type="GO" id="GO:0005886">
    <property type="term" value="C:plasma membrane"/>
    <property type="evidence" value="ECO:0007669"/>
    <property type="project" value="UniProtKB-SubCell"/>
</dbReference>
<protein>
    <submittedName>
        <fullName evidence="10">ABC-type uncharacterized transport system</fullName>
    </submittedName>
</protein>
<keyword evidence="6" id="KW-0175">Coiled coil</keyword>
<dbReference type="RefSeq" id="WP_146522655.1">
    <property type="nucleotide sequence ID" value="NZ_CP151726.1"/>
</dbReference>
<dbReference type="InterPro" id="IPR019196">
    <property type="entry name" value="ABC_transp_unknown"/>
</dbReference>
<evidence type="ECO:0000256" key="2">
    <source>
        <dbReference type="ARBA" id="ARBA00022475"/>
    </source>
</evidence>
<reference evidence="10 11" key="1">
    <citation type="submission" date="2019-02" db="EMBL/GenBank/DDBJ databases">
        <title>Deep-cultivation of Planctomycetes and their phenomic and genomic characterization uncovers novel biology.</title>
        <authorList>
            <person name="Wiegand S."/>
            <person name="Jogler M."/>
            <person name="Boedeker C."/>
            <person name="Pinto D."/>
            <person name="Vollmers J."/>
            <person name="Rivas-Marin E."/>
            <person name="Kohn T."/>
            <person name="Peeters S.H."/>
            <person name="Heuer A."/>
            <person name="Rast P."/>
            <person name="Oberbeckmann S."/>
            <person name="Bunk B."/>
            <person name="Jeske O."/>
            <person name="Meyerdierks A."/>
            <person name="Storesund J.E."/>
            <person name="Kallscheuer N."/>
            <person name="Luecker S."/>
            <person name="Lage O.M."/>
            <person name="Pohl T."/>
            <person name="Merkel B.J."/>
            <person name="Hornburger P."/>
            <person name="Mueller R.-W."/>
            <person name="Bruemmer F."/>
            <person name="Labrenz M."/>
            <person name="Spormann A.M."/>
            <person name="Op Den Camp H."/>
            <person name="Overmann J."/>
            <person name="Amann R."/>
            <person name="Jetten M.S.M."/>
            <person name="Mascher T."/>
            <person name="Medema M.H."/>
            <person name="Devos D.P."/>
            <person name="Kaster A.-K."/>
            <person name="Ovreas L."/>
            <person name="Rohde M."/>
            <person name="Galperin M.Y."/>
            <person name="Jogler C."/>
        </authorList>
    </citation>
    <scope>NUCLEOTIDE SEQUENCE [LARGE SCALE GENOMIC DNA]</scope>
    <source>
        <strain evidence="10 11">Pla52n</strain>
    </source>
</reference>
<dbReference type="EMBL" id="SJPN01000008">
    <property type="protein sequence ID" value="TWT93836.1"/>
    <property type="molecule type" value="Genomic_DNA"/>
</dbReference>
<feature type="coiled-coil region" evidence="6">
    <location>
        <begin position="844"/>
        <end position="879"/>
    </location>
</feature>
<dbReference type="Pfam" id="PF09822">
    <property type="entry name" value="ABC_transp_aux"/>
    <property type="match status" value="1"/>
</dbReference>